<dbReference type="EMBL" id="SPMZ01000070">
    <property type="protein sequence ID" value="NMQ20930.1"/>
    <property type="molecule type" value="Genomic_DNA"/>
</dbReference>
<name>A0ABX1TRE5_9GAMM</name>
<proteinExistence type="predicted"/>
<dbReference type="PANTHER" id="PTHR44051">
    <property type="entry name" value="GLUTATHIONE S-TRANSFERASE-RELATED"/>
    <property type="match status" value="1"/>
</dbReference>
<keyword evidence="4" id="KW-1185">Reference proteome</keyword>
<dbReference type="PANTHER" id="PTHR44051:SF8">
    <property type="entry name" value="GLUTATHIONE S-TRANSFERASE GSTA"/>
    <property type="match status" value="1"/>
</dbReference>
<feature type="domain" description="GST C-terminal" evidence="2">
    <location>
        <begin position="86"/>
        <end position="202"/>
    </location>
</feature>
<dbReference type="PROSITE" id="PS50405">
    <property type="entry name" value="GST_CTER"/>
    <property type="match status" value="1"/>
</dbReference>
<dbReference type="Gene3D" id="1.20.1050.10">
    <property type="match status" value="1"/>
</dbReference>
<dbReference type="SUPFAM" id="SSF47616">
    <property type="entry name" value="GST C-terminal domain-like"/>
    <property type="match status" value="1"/>
</dbReference>
<dbReference type="InterPro" id="IPR004045">
    <property type="entry name" value="Glutathione_S-Trfase_N"/>
</dbReference>
<dbReference type="Pfam" id="PF00043">
    <property type="entry name" value="GST_C"/>
    <property type="match status" value="1"/>
</dbReference>
<evidence type="ECO:0000313" key="4">
    <source>
        <dbReference type="Proteomes" id="UP000760480"/>
    </source>
</evidence>
<dbReference type="Proteomes" id="UP000760480">
    <property type="component" value="Unassembled WGS sequence"/>
</dbReference>
<evidence type="ECO:0000259" key="1">
    <source>
        <dbReference type="PROSITE" id="PS50404"/>
    </source>
</evidence>
<feature type="domain" description="GST N-terminal" evidence="1">
    <location>
        <begin position="1"/>
        <end position="81"/>
    </location>
</feature>
<dbReference type="SFLD" id="SFLDS00019">
    <property type="entry name" value="Glutathione_Transferase_(cytos"/>
    <property type="match status" value="1"/>
</dbReference>
<organism evidence="3 4">
    <name type="scientific">Candidatus Competibacter phosphatis</name>
    <dbReference type="NCBI Taxonomy" id="221280"/>
    <lineage>
        <taxon>Bacteria</taxon>
        <taxon>Pseudomonadati</taxon>
        <taxon>Pseudomonadota</taxon>
        <taxon>Gammaproteobacteria</taxon>
        <taxon>Candidatus Competibacteraceae</taxon>
        <taxon>Candidatus Competibacter</taxon>
    </lineage>
</organism>
<dbReference type="RefSeq" id="WP_169250202.1">
    <property type="nucleotide sequence ID" value="NZ_SPMZ01000070.1"/>
</dbReference>
<dbReference type="SUPFAM" id="SSF52833">
    <property type="entry name" value="Thioredoxin-like"/>
    <property type="match status" value="1"/>
</dbReference>
<sequence>MLKLYYHPLSTFTRRVLITLIEKAIPHELIPVDMAAREHNQPTYRALNPYGRVPTLVEDDFVLYESTAILNYLEAIHPSPPLAPADPRGRALVDMHMKLCDLELTRQTGTIIFPKRFLPEQRWNLAEMARAKVEIEQHLEILESSLAGREYLVAEMYSLAEVCYTPFVQFLPLMEIVPPPAVGAWAERILNRPSAVRTCPSH</sequence>
<dbReference type="Gene3D" id="3.40.30.10">
    <property type="entry name" value="Glutaredoxin"/>
    <property type="match status" value="1"/>
</dbReference>
<dbReference type="InterPro" id="IPR036249">
    <property type="entry name" value="Thioredoxin-like_sf"/>
</dbReference>
<dbReference type="InterPro" id="IPR036282">
    <property type="entry name" value="Glutathione-S-Trfase_C_sf"/>
</dbReference>
<dbReference type="Pfam" id="PF13417">
    <property type="entry name" value="GST_N_3"/>
    <property type="match status" value="1"/>
</dbReference>
<gene>
    <name evidence="3" type="ORF">E4P82_18085</name>
</gene>
<accession>A0ABX1TRE5</accession>
<dbReference type="InterPro" id="IPR010987">
    <property type="entry name" value="Glutathione-S-Trfase_C-like"/>
</dbReference>
<dbReference type="InterPro" id="IPR040079">
    <property type="entry name" value="Glutathione_S-Trfase"/>
</dbReference>
<dbReference type="SFLD" id="SFLDG00358">
    <property type="entry name" value="Main_(cytGST)"/>
    <property type="match status" value="1"/>
</dbReference>
<reference evidence="3 4" key="1">
    <citation type="submission" date="2019-03" db="EMBL/GenBank/DDBJ databases">
        <title>Metabolic reconstructions from genomes of highly enriched 'Candidatus Accumulibacter' and 'Candidatus Competibacter' bioreactor populations.</title>
        <authorList>
            <person name="Annavajhala M.K."/>
            <person name="Welles L."/>
            <person name="Abbas B."/>
            <person name="Sorokin D."/>
            <person name="Park H."/>
            <person name="Van Loosdrecht M."/>
            <person name="Chandran K."/>
        </authorList>
    </citation>
    <scope>NUCLEOTIDE SEQUENCE [LARGE SCALE GENOMIC DNA]</scope>
    <source>
        <strain evidence="3 4">SBR_G</strain>
    </source>
</reference>
<dbReference type="InterPro" id="IPR004046">
    <property type="entry name" value="GST_C"/>
</dbReference>
<dbReference type="PROSITE" id="PS50404">
    <property type="entry name" value="GST_NTER"/>
    <property type="match status" value="1"/>
</dbReference>
<protein>
    <submittedName>
        <fullName evidence="3">Glutathione S-transferase family protein</fullName>
    </submittedName>
</protein>
<comment type="caution">
    <text evidence="3">The sequence shown here is derived from an EMBL/GenBank/DDBJ whole genome shotgun (WGS) entry which is preliminary data.</text>
</comment>
<evidence type="ECO:0000313" key="3">
    <source>
        <dbReference type="EMBL" id="NMQ20930.1"/>
    </source>
</evidence>
<evidence type="ECO:0000259" key="2">
    <source>
        <dbReference type="PROSITE" id="PS50405"/>
    </source>
</evidence>